<name>A0ABD3WUY7_SINWO</name>
<accession>A0ABD3WUY7</accession>
<reference evidence="2 3" key="1">
    <citation type="submission" date="2024-11" db="EMBL/GenBank/DDBJ databases">
        <title>Chromosome-level genome assembly of the freshwater bivalve Anodonta woodiana.</title>
        <authorList>
            <person name="Chen X."/>
        </authorList>
    </citation>
    <scope>NUCLEOTIDE SEQUENCE [LARGE SCALE GENOMIC DNA]</scope>
    <source>
        <strain evidence="2">MN2024</strain>
        <tissue evidence="2">Gills</tissue>
    </source>
</reference>
<organism evidence="2 3">
    <name type="scientific">Sinanodonta woodiana</name>
    <name type="common">Chinese pond mussel</name>
    <name type="synonym">Anodonta woodiana</name>
    <dbReference type="NCBI Taxonomy" id="1069815"/>
    <lineage>
        <taxon>Eukaryota</taxon>
        <taxon>Metazoa</taxon>
        <taxon>Spiralia</taxon>
        <taxon>Lophotrochozoa</taxon>
        <taxon>Mollusca</taxon>
        <taxon>Bivalvia</taxon>
        <taxon>Autobranchia</taxon>
        <taxon>Heteroconchia</taxon>
        <taxon>Palaeoheterodonta</taxon>
        <taxon>Unionida</taxon>
        <taxon>Unionoidea</taxon>
        <taxon>Unionidae</taxon>
        <taxon>Unioninae</taxon>
        <taxon>Sinanodonta</taxon>
    </lineage>
</organism>
<dbReference type="Gene3D" id="2.60.40.1900">
    <property type="entry name" value="Beta-microseminoprotein (PSP94) domain"/>
    <property type="match status" value="1"/>
</dbReference>
<dbReference type="Proteomes" id="UP001634394">
    <property type="component" value="Unassembled WGS sequence"/>
</dbReference>
<comment type="caution">
    <text evidence="2">The sequence shown here is derived from an EMBL/GenBank/DDBJ whole genome shotgun (WGS) entry which is preliminary data.</text>
</comment>
<evidence type="ECO:0000313" key="2">
    <source>
        <dbReference type="EMBL" id="KAL3877794.1"/>
    </source>
</evidence>
<feature type="chain" id="PRO_5044835374" description="Beta-microseminoprotein" evidence="1">
    <location>
        <begin position="20"/>
        <end position="116"/>
    </location>
</feature>
<evidence type="ECO:0000313" key="3">
    <source>
        <dbReference type="Proteomes" id="UP001634394"/>
    </source>
</evidence>
<protein>
    <recommendedName>
        <fullName evidence="4">Beta-microseminoprotein</fullName>
    </recommendedName>
</protein>
<keyword evidence="1" id="KW-0732">Signal</keyword>
<feature type="signal peptide" evidence="1">
    <location>
        <begin position="1"/>
        <end position="19"/>
    </location>
</feature>
<keyword evidence="3" id="KW-1185">Reference proteome</keyword>
<gene>
    <name evidence="2" type="ORF">ACJMK2_035444</name>
</gene>
<evidence type="ECO:0008006" key="4">
    <source>
        <dbReference type="Google" id="ProtNLM"/>
    </source>
</evidence>
<dbReference type="EMBL" id="JBJQND010000005">
    <property type="protein sequence ID" value="KAL3877794.1"/>
    <property type="molecule type" value="Genomic_DNA"/>
</dbReference>
<dbReference type="AlphaFoldDB" id="A0ABD3WUY7"/>
<evidence type="ECO:0000256" key="1">
    <source>
        <dbReference type="SAM" id="SignalP"/>
    </source>
</evidence>
<sequence>MRTNFWIAVFAVCITKALCFCFIGEIQIEKKQLFSGQIRKYCEFEGIHVMTRAKFDNLDCLSCECSDSGLQCCGIGYGVRVIMPRSGCDVIQDGCDPLFVMAKDHTKLCDTGEPVL</sequence>
<proteinExistence type="predicted"/>